<gene>
    <name evidence="2" type="ORF">N7541_011533</name>
</gene>
<evidence type="ECO:0000313" key="2">
    <source>
        <dbReference type="EMBL" id="KAJ5342409.1"/>
    </source>
</evidence>
<dbReference type="EMBL" id="JAPZBR010000008">
    <property type="protein sequence ID" value="KAJ5342409.1"/>
    <property type="molecule type" value="Genomic_DNA"/>
</dbReference>
<reference evidence="2" key="1">
    <citation type="submission" date="2022-12" db="EMBL/GenBank/DDBJ databases">
        <authorList>
            <person name="Petersen C."/>
        </authorList>
    </citation>
    <scope>NUCLEOTIDE SEQUENCE</scope>
    <source>
        <strain evidence="2">IBT 35675</strain>
    </source>
</reference>
<feature type="region of interest" description="Disordered" evidence="1">
    <location>
        <begin position="99"/>
        <end position="129"/>
    </location>
</feature>
<proteinExistence type="predicted"/>
<evidence type="ECO:0000313" key="3">
    <source>
        <dbReference type="Proteomes" id="UP001148299"/>
    </source>
</evidence>
<dbReference type="Proteomes" id="UP001148299">
    <property type="component" value="Unassembled WGS sequence"/>
</dbReference>
<protein>
    <submittedName>
        <fullName evidence="2">Uncharacterized protein</fullName>
    </submittedName>
</protein>
<evidence type="ECO:0000256" key="1">
    <source>
        <dbReference type="SAM" id="MobiDB-lite"/>
    </source>
</evidence>
<organism evidence="2 3">
    <name type="scientific">Penicillium brevicompactum</name>
    <dbReference type="NCBI Taxonomy" id="5074"/>
    <lineage>
        <taxon>Eukaryota</taxon>
        <taxon>Fungi</taxon>
        <taxon>Dikarya</taxon>
        <taxon>Ascomycota</taxon>
        <taxon>Pezizomycotina</taxon>
        <taxon>Eurotiomycetes</taxon>
        <taxon>Eurotiomycetidae</taxon>
        <taxon>Eurotiales</taxon>
        <taxon>Aspergillaceae</taxon>
        <taxon>Penicillium</taxon>
    </lineage>
</organism>
<keyword evidence="3" id="KW-1185">Reference proteome</keyword>
<sequence>MKPSHHDVWSQTPPLLQELWCLPRFTNRNSSDRNGYGDVSQGKIENQQYADRHDHQIRLPPRLTADVTPSSGALMPSTIHKQRLLRSKTAMGIRDPFFRSSDAFHDSQTETPPIENGYGDVSQGMIKNQ</sequence>
<dbReference type="AlphaFoldDB" id="A0A9W9UJ80"/>
<name>A0A9W9UJ80_PENBR</name>
<feature type="region of interest" description="Disordered" evidence="1">
    <location>
        <begin position="27"/>
        <end position="55"/>
    </location>
</feature>
<comment type="caution">
    <text evidence="2">The sequence shown here is derived from an EMBL/GenBank/DDBJ whole genome shotgun (WGS) entry which is preliminary data.</text>
</comment>
<accession>A0A9W9UJ80</accession>
<reference evidence="2" key="2">
    <citation type="journal article" date="2023" name="IMA Fungus">
        <title>Comparative genomic study of the Penicillium genus elucidates a diverse pangenome and 15 lateral gene transfer events.</title>
        <authorList>
            <person name="Petersen C."/>
            <person name="Sorensen T."/>
            <person name="Nielsen M.R."/>
            <person name="Sondergaard T.E."/>
            <person name="Sorensen J.L."/>
            <person name="Fitzpatrick D.A."/>
            <person name="Frisvad J.C."/>
            <person name="Nielsen K.L."/>
        </authorList>
    </citation>
    <scope>NUCLEOTIDE SEQUENCE</scope>
    <source>
        <strain evidence="2">IBT 35675</strain>
    </source>
</reference>